<dbReference type="EMBL" id="BARV01012597">
    <property type="protein sequence ID" value="GAI05584.1"/>
    <property type="molecule type" value="Genomic_DNA"/>
</dbReference>
<name>X1MGV3_9ZZZZ</name>
<sequence>MGEFNVSLGYPLKRSSLYSLFENIVQAQKTRKGAEYYAKDYITALSQPLIKNLKILPDYSATRVLVHTGLKSNY</sequence>
<organism evidence="1">
    <name type="scientific">marine sediment metagenome</name>
    <dbReference type="NCBI Taxonomy" id="412755"/>
    <lineage>
        <taxon>unclassified sequences</taxon>
        <taxon>metagenomes</taxon>
        <taxon>ecological metagenomes</taxon>
    </lineage>
</organism>
<accession>X1MGV3</accession>
<gene>
    <name evidence="1" type="ORF">S06H3_23248</name>
</gene>
<proteinExistence type="predicted"/>
<comment type="caution">
    <text evidence="1">The sequence shown here is derived from an EMBL/GenBank/DDBJ whole genome shotgun (WGS) entry which is preliminary data.</text>
</comment>
<dbReference type="AlphaFoldDB" id="X1MGV3"/>
<reference evidence="1" key="1">
    <citation type="journal article" date="2014" name="Front. Microbiol.">
        <title>High frequency of phylogenetically diverse reductive dehalogenase-homologous genes in deep subseafloor sedimentary metagenomes.</title>
        <authorList>
            <person name="Kawai M."/>
            <person name="Futagami T."/>
            <person name="Toyoda A."/>
            <person name="Takaki Y."/>
            <person name="Nishi S."/>
            <person name="Hori S."/>
            <person name="Arai W."/>
            <person name="Tsubouchi T."/>
            <person name="Morono Y."/>
            <person name="Uchiyama I."/>
            <person name="Ito T."/>
            <person name="Fujiyama A."/>
            <person name="Inagaki F."/>
            <person name="Takami H."/>
        </authorList>
    </citation>
    <scope>NUCLEOTIDE SEQUENCE</scope>
    <source>
        <strain evidence="1">Expedition CK06-06</strain>
    </source>
</reference>
<evidence type="ECO:0000313" key="1">
    <source>
        <dbReference type="EMBL" id="GAI05584.1"/>
    </source>
</evidence>
<feature type="non-terminal residue" evidence="1">
    <location>
        <position position="74"/>
    </location>
</feature>
<protein>
    <submittedName>
        <fullName evidence="1">Uncharacterized protein</fullName>
    </submittedName>
</protein>